<comment type="caution">
    <text evidence="1">The sequence shown here is derived from an EMBL/GenBank/DDBJ whole genome shotgun (WGS) entry which is preliminary data.</text>
</comment>
<feature type="non-terminal residue" evidence="1">
    <location>
        <position position="1"/>
    </location>
</feature>
<sequence>MPRLFIGVTLGLLFINVAMLAASYTSLRK</sequence>
<proteinExistence type="predicted"/>
<keyword evidence="2" id="KW-1185">Reference proteome</keyword>
<gene>
    <name evidence="1" type="ORF">AFUS01_LOCUS11156</name>
</gene>
<reference evidence="1" key="1">
    <citation type="submission" date="2021-06" db="EMBL/GenBank/DDBJ databases">
        <authorList>
            <person name="Hodson N. C."/>
            <person name="Mongue J. A."/>
            <person name="Jaron S. K."/>
        </authorList>
    </citation>
    <scope>NUCLEOTIDE SEQUENCE</scope>
</reference>
<dbReference type="EMBL" id="CAJVCH010084915">
    <property type="protein sequence ID" value="CAG7721974.1"/>
    <property type="molecule type" value="Genomic_DNA"/>
</dbReference>
<dbReference type="Proteomes" id="UP000708208">
    <property type="component" value="Unassembled WGS sequence"/>
</dbReference>
<organism evidence="1 2">
    <name type="scientific">Allacma fusca</name>
    <dbReference type="NCBI Taxonomy" id="39272"/>
    <lineage>
        <taxon>Eukaryota</taxon>
        <taxon>Metazoa</taxon>
        <taxon>Ecdysozoa</taxon>
        <taxon>Arthropoda</taxon>
        <taxon>Hexapoda</taxon>
        <taxon>Collembola</taxon>
        <taxon>Symphypleona</taxon>
        <taxon>Sminthuridae</taxon>
        <taxon>Allacma</taxon>
    </lineage>
</organism>
<dbReference type="AlphaFoldDB" id="A0A8J2K820"/>
<evidence type="ECO:0000313" key="1">
    <source>
        <dbReference type="EMBL" id="CAG7721974.1"/>
    </source>
</evidence>
<accession>A0A8J2K820</accession>
<evidence type="ECO:0000313" key="2">
    <source>
        <dbReference type="Proteomes" id="UP000708208"/>
    </source>
</evidence>
<protein>
    <submittedName>
        <fullName evidence="1">Uncharacterized protein</fullName>
    </submittedName>
</protein>
<name>A0A8J2K820_9HEXA</name>